<name>A0A8D0BMD7_SALMN</name>
<dbReference type="AlphaFoldDB" id="A0A8D0BMD7"/>
<evidence type="ECO:0000313" key="2">
    <source>
        <dbReference type="Ensembl" id="ENSSMRP00000008264.1"/>
    </source>
</evidence>
<evidence type="ECO:0000256" key="1">
    <source>
        <dbReference type="SAM" id="MobiDB-lite"/>
    </source>
</evidence>
<feature type="region of interest" description="Disordered" evidence="1">
    <location>
        <begin position="42"/>
        <end position="68"/>
    </location>
</feature>
<evidence type="ECO:0000313" key="3">
    <source>
        <dbReference type="Proteomes" id="UP000694421"/>
    </source>
</evidence>
<sequence>KDEKMSCFEMCVSGSRGGRGSREAPVITDKCLKVPDIIITPPTPTGKTFSNDTDQEAKDRRLWDMKTG</sequence>
<accession>A0A8D0BMD7</accession>
<dbReference type="Ensembl" id="ENSSMRT00000009644.1">
    <property type="protein sequence ID" value="ENSSMRP00000008264.1"/>
    <property type="gene ID" value="ENSSMRG00000006619.1"/>
</dbReference>
<reference evidence="2" key="1">
    <citation type="submission" date="2025-08" db="UniProtKB">
        <authorList>
            <consortium name="Ensembl"/>
        </authorList>
    </citation>
    <scope>IDENTIFICATION</scope>
</reference>
<dbReference type="Pfam" id="PF15366">
    <property type="entry name" value="DUF4597"/>
    <property type="match status" value="1"/>
</dbReference>
<organism evidence="2 3">
    <name type="scientific">Salvator merianae</name>
    <name type="common">Argentine black and white tegu</name>
    <name type="synonym">Tupinambis merianae</name>
    <dbReference type="NCBI Taxonomy" id="96440"/>
    <lineage>
        <taxon>Eukaryota</taxon>
        <taxon>Metazoa</taxon>
        <taxon>Chordata</taxon>
        <taxon>Craniata</taxon>
        <taxon>Vertebrata</taxon>
        <taxon>Euteleostomi</taxon>
        <taxon>Lepidosauria</taxon>
        <taxon>Squamata</taxon>
        <taxon>Bifurcata</taxon>
        <taxon>Unidentata</taxon>
        <taxon>Episquamata</taxon>
        <taxon>Laterata</taxon>
        <taxon>Teiioidea</taxon>
        <taxon>Teiidae</taxon>
        <taxon>Salvator</taxon>
    </lineage>
</organism>
<protein>
    <submittedName>
        <fullName evidence="2">Uncharacterized protein</fullName>
    </submittedName>
</protein>
<proteinExistence type="predicted"/>
<feature type="compositionally biased region" description="Basic and acidic residues" evidence="1">
    <location>
        <begin position="55"/>
        <end position="68"/>
    </location>
</feature>
<dbReference type="Proteomes" id="UP000694421">
    <property type="component" value="Unplaced"/>
</dbReference>
<dbReference type="InterPro" id="IPR027864">
    <property type="entry name" value="DUF4597"/>
</dbReference>
<keyword evidence="3" id="KW-1185">Reference proteome</keyword>
<dbReference type="PANTHER" id="PTHR37455:SF1">
    <property type="entry name" value="SIMILAR TO 1190005I06RIK PROTEIN"/>
    <property type="match status" value="1"/>
</dbReference>
<dbReference type="PANTHER" id="PTHR37455">
    <property type="entry name" value="GENE, 27021-RELATED"/>
    <property type="match status" value="1"/>
</dbReference>
<reference evidence="2" key="2">
    <citation type="submission" date="2025-09" db="UniProtKB">
        <authorList>
            <consortium name="Ensembl"/>
        </authorList>
    </citation>
    <scope>IDENTIFICATION</scope>
</reference>
<dbReference type="OMA" id="MSCFEMC"/>